<protein>
    <submittedName>
        <fullName evidence="5">ABC transporter ATP-binding protein</fullName>
    </submittedName>
</protein>
<dbReference type="OrthoDB" id="5181363at2"/>
<dbReference type="InterPro" id="IPR015854">
    <property type="entry name" value="ABC_transpr_LolD-like"/>
</dbReference>
<reference evidence="5 6" key="1">
    <citation type="submission" date="2017-07" db="EMBL/GenBank/DDBJ databases">
        <title>Amycolatopsis antarcticus sp. nov., isolated from the surface of an Antarcticus brown macroalga.</title>
        <authorList>
            <person name="Wang J."/>
            <person name="Leiva S."/>
            <person name="Huang J."/>
            <person name="Huang Y."/>
        </authorList>
    </citation>
    <scope>NUCLEOTIDE SEQUENCE [LARGE SCALE GENOMIC DNA]</scope>
    <source>
        <strain evidence="5 6">AU-G6</strain>
    </source>
</reference>
<evidence type="ECO:0000256" key="1">
    <source>
        <dbReference type="ARBA" id="ARBA00005417"/>
    </source>
</evidence>
<dbReference type="InterPro" id="IPR027417">
    <property type="entry name" value="P-loop_NTPase"/>
</dbReference>
<proteinExistence type="inferred from homology"/>
<name>A0A263D3U3_9PSEU</name>
<dbReference type="GO" id="GO:0016887">
    <property type="term" value="F:ATP hydrolysis activity"/>
    <property type="evidence" value="ECO:0007669"/>
    <property type="project" value="InterPro"/>
</dbReference>
<dbReference type="GO" id="GO:0005524">
    <property type="term" value="F:ATP binding"/>
    <property type="evidence" value="ECO:0007669"/>
    <property type="project" value="UniProtKB-KW"/>
</dbReference>
<dbReference type="Pfam" id="PF00005">
    <property type="entry name" value="ABC_tran"/>
    <property type="match status" value="1"/>
</dbReference>
<dbReference type="PANTHER" id="PTHR24220:SF689">
    <property type="entry name" value="LIPOPROTEIN-RELEASING SYSTEM ATP-BINDING PROTEIN LOLD"/>
    <property type="match status" value="1"/>
</dbReference>
<dbReference type="InterPro" id="IPR003439">
    <property type="entry name" value="ABC_transporter-like_ATP-bd"/>
</dbReference>
<dbReference type="PANTHER" id="PTHR24220">
    <property type="entry name" value="IMPORT ATP-BINDING PROTEIN"/>
    <property type="match status" value="1"/>
</dbReference>
<dbReference type="Proteomes" id="UP000242444">
    <property type="component" value="Unassembled WGS sequence"/>
</dbReference>
<keyword evidence="2" id="KW-0547">Nucleotide-binding</keyword>
<dbReference type="EMBL" id="NKYE01000006">
    <property type="protein sequence ID" value="OZM73110.1"/>
    <property type="molecule type" value="Genomic_DNA"/>
</dbReference>
<feature type="domain" description="ABC transporter" evidence="4">
    <location>
        <begin position="1"/>
        <end position="223"/>
    </location>
</feature>
<dbReference type="PROSITE" id="PS00211">
    <property type="entry name" value="ABC_TRANSPORTER_1"/>
    <property type="match status" value="1"/>
</dbReference>
<accession>A0A263D3U3</accession>
<dbReference type="SUPFAM" id="SSF52540">
    <property type="entry name" value="P-loop containing nucleoside triphosphate hydrolases"/>
    <property type="match status" value="1"/>
</dbReference>
<organism evidence="5 6">
    <name type="scientific">Amycolatopsis antarctica</name>
    <dbReference type="NCBI Taxonomy" id="1854586"/>
    <lineage>
        <taxon>Bacteria</taxon>
        <taxon>Bacillati</taxon>
        <taxon>Actinomycetota</taxon>
        <taxon>Actinomycetes</taxon>
        <taxon>Pseudonocardiales</taxon>
        <taxon>Pseudonocardiaceae</taxon>
        <taxon>Amycolatopsis</taxon>
    </lineage>
</organism>
<evidence type="ECO:0000256" key="3">
    <source>
        <dbReference type="ARBA" id="ARBA00022840"/>
    </source>
</evidence>
<dbReference type="GO" id="GO:0022857">
    <property type="term" value="F:transmembrane transporter activity"/>
    <property type="evidence" value="ECO:0007669"/>
    <property type="project" value="TreeGrafter"/>
</dbReference>
<evidence type="ECO:0000259" key="4">
    <source>
        <dbReference type="PROSITE" id="PS50893"/>
    </source>
</evidence>
<dbReference type="InterPro" id="IPR003593">
    <property type="entry name" value="AAA+_ATPase"/>
</dbReference>
<dbReference type="InterPro" id="IPR017871">
    <property type="entry name" value="ABC_transporter-like_CS"/>
</dbReference>
<dbReference type="PROSITE" id="PS50893">
    <property type="entry name" value="ABC_TRANSPORTER_2"/>
    <property type="match status" value="1"/>
</dbReference>
<sequence>MDYTTPAGTVTGVDGIELTVPAHGVTVLAGPSGSGKSTLLRVLGLFERPTRGAVSFRGTDTGTLGHRARRALRRDHLGLVFQNPPENLIDHLGVGKNLLAAAQSTGNQADPEAILDRLGLGGTADWRVTALSGGQQQRLAFGCALARGSAVILADEPTSQLDEASADLVLDTLRLLAGEGHAIVVASHDDRLIRLGDRVAWMHDGRLTALDEHTGPHTERAKP</sequence>
<evidence type="ECO:0000256" key="2">
    <source>
        <dbReference type="ARBA" id="ARBA00022741"/>
    </source>
</evidence>
<comment type="similarity">
    <text evidence="1">Belongs to the ABC transporter superfamily.</text>
</comment>
<keyword evidence="3 5" id="KW-0067">ATP-binding</keyword>
<dbReference type="Gene3D" id="3.40.50.300">
    <property type="entry name" value="P-loop containing nucleotide triphosphate hydrolases"/>
    <property type="match status" value="1"/>
</dbReference>
<gene>
    <name evidence="5" type="ORF">CFN78_11830</name>
</gene>
<dbReference type="GO" id="GO:0005886">
    <property type="term" value="C:plasma membrane"/>
    <property type="evidence" value="ECO:0007669"/>
    <property type="project" value="TreeGrafter"/>
</dbReference>
<dbReference type="SMART" id="SM00382">
    <property type="entry name" value="AAA"/>
    <property type="match status" value="1"/>
</dbReference>
<dbReference type="InParanoid" id="A0A263D3U3"/>
<evidence type="ECO:0000313" key="5">
    <source>
        <dbReference type="EMBL" id="OZM73110.1"/>
    </source>
</evidence>
<evidence type="ECO:0000313" key="6">
    <source>
        <dbReference type="Proteomes" id="UP000242444"/>
    </source>
</evidence>
<keyword evidence="6" id="KW-1185">Reference proteome</keyword>
<comment type="caution">
    <text evidence="5">The sequence shown here is derived from an EMBL/GenBank/DDBJ whole genome shotgun (WGS) entry which is preliminary data.</text>
</comment>
<dbReference type="AlphaFoldDB" id="A0A263D3U3"/>